<accession>A0A1G6MFE9</accession>
<dbReference type="Proteomes" id="UP000199501">
    <property type="component" value="Unassembled WGS sequence"/>
</dbReference>
<dbReference type="AlphaFoldDB" id="A0A1G6MFE9"/>
<gene>
    <name evidence="2" type="ORF">SAMN05216174_102515</name>
</gene>
<dbReference type="Pfam" id="PF10709">
    <property type="entry name" value="DUF2511"/>
    <property type="match status" value="1"/>
</dbReference>
<evidence type="ECO:0008006" key="4">
    <source>
        <dbReference type="Google" id="ProtNLM"/>
    </source>
</evidence>
<name>A0A1G6MFE9_9PSEU</name>
<protein>
    <recommendedName>
        <fullName evidence="4">DUF2511 domain-containing protein</fullName>
    </recommendedName>
</protein>
<evidence type="ECO:0000256" key="1">
    <source>
        <dbReference type="SAM" id="MobiDB-lite"/>
    </source>
</evidence>
<proteinExistence type="predicted"/>
<dbReference type="EMBL" id="FMZZ01000002">
    <property type="protein sequence ID" value="SDC53997.1"/>
    <property type="molecule type" value="Genomic_DNA"/>
</dbReference>
<feature type="region of interest" description="Disordered" evidence="1">
    <location>
        <begin position="1"/>
        <end position="24"/>
    </location>
</feature>
<organism evidence="2 3">
    <name type="scientific">Actinokineospora iranica</name>
    <dbReference type="NCBI Taxonomy" id="1271860"/>
    <lineage>
        <taxon>Bacteria</taxon>
        <taxon>Bacillati</taxon>
        <taxon>Actinomycetota</taxon>
        <taxon>Actinomycetes</taxon>
        <taxon>Pseudonocardiales</taxon>
        <taxon>Pseudonocardiaceae</taxon>
        <taxon>Actinokineospora</taxon>
    </lineage>
</organism>
<evidence type="ECO:0000313" key="3">
    <source>
        <dbReference type="Proteomes" id="UP000199501"/>
    </source>
</evidence>
<sequence length="147" mass="15609">MWLSCNQSNRQRRDNSPRMRTKPGFRTTTALGAVALALALSACGAGRSDPNTVSPVPLAPPTGATQPVTEANFGYLWPFTVDRGTLECRQSEQTVFIAPDGKEYALNDKAEQAGLPDVEPIRAEGDQGDKISLGSVTSTALALCGSR</sequence>
<keyword evidence="3" id="KW-1185">Reference proteome</keyword>
<evidence type="ECO:0000313" key="2">
    <source>
        <dbReference type="EMBL" id="SDC53997.1"/>
    </source>
</evidence>
<reference evidence="3" key="1">
    <citation type="submission" date="2016-10" db="EMBL/GenBank/DDBJ databases">
        <authorList>
            <person name="Varghese N."/>
            <person name="Submissions S."/>
        </authorList>
    </citation>
    <scope>NUCLEOTIDE SEQUENCE [LARGE SCALE GENOMIC DNA]</scope>
    <source>
        <strain evidence="3">IBRC-M 10403</strain>
    </source>
</reference>
<dbReference type="STRING" id="1271860.SAMN05216174_102515"/>
<dbReference type="InterPro" id="IPR019648">
    <property type="entry name" value="YebY"/>
</dbReference>